<evidence type="ECO:0000313" key="1">
    <source>
        <dbReference type="EMBL" id="QHN64915.1"/>
    </source>
</evidence>
<organism evidence="1 2">
    <name type="scientific">Bergeyella cardium</name>
    <dbReference type="NCBI Taxonomy" id="1585976"/>
    <lineage>
        <taxon>Bacteria</taxon>
        <taxon>Pseudomonadati</taxon>
        <taxon>Bacteroidota</taxon>
        <taxon>Flavobacteriia</taxon>
        <taxon>Flavobacteriales</taxon>
        <taxon>Weeksellaceae</taxon>
        <taxon>Bergeyella</taxon>
    </lineage>
</organism>
<keyword evidence="2" id="KW-1185">Reference proteome</keyword>
<proteinExistence type="predicted"/>
<sequence>MKQVIYRASVLCFIGFGALASAQVTTPYDGNVGINVENPEATLTVKSLQGRNNGTTRNLELNNGDGNNLMTVLNNGFVGLGTRQPSVKLHVEKGSVLVTEGNFTSRVDSNEGGRLYLDNPKKSTGKEVKTWAIFNMTNTATGAKYNPGLHFWAYAADGTNLNTQMIITDGGNVGIGSLYSNQKSPDEKLTVDGKIKTTSLAGTGDRPVYADANGVLKIGTGGGGAATPEVGFTRNIRTDSRSTVVMDQNEDGTATVDYFVRMTGIANNITFTPASASNKGRTVCFYNEKSGTGTITPQPIGPVQTVQPSQVACFISDGTVWLNSNGY</sequence>
<evidence type="ECO:0000313" key="2">
    <source>
        <dbReference type="Proteomes" id="UP000464318"/>
    </source>
</evidence>
<name>A0A6P1QT98_9FLAO</name>
<reference evidence="1 2" key="1">
    <citation type="submission" date="2018-04" db="EMBL/GenBank/DDBJ databases">
        <title>Characteristic and Complete Genome Sequencing of A Novel Member of Infective Endocarditis Causative Bacteria: Bergeyella cardium QL-PH.</title>
        <authorList>
            <person name="Pan H."/>
            <person name="Sun E."/>
            <person name="Zhang Y."/>
        </authorList>
    </citation>
    <scope>NUCLEOTIDE SEQUENCE [LARGE SCALE GENOMIC DNA]</scope>
    <source>
        <strain evidence="1 2">HPQL</strain>
    </source>
</reference>
<dbReference type="KEGG" id="bcad:DBX24_02895"/>
<gene>
    <name evidence="1" type="ORF">DBX24_02895</name>
</gene>
<accession>A0A6P1QT98</accession>
<protein>
    <submittedName>
        <fullName evidence="1">Uncharacterized protein</fullName>
    </submittedName>
</protein>
<dbReference type="Proteomes" id="UP000464318">
    <property type="component" value="Chromosome"/>
</dbReference>
<dbReference type="OrthoDB" id="658938at2"/>
<dbReference type="AlphaFoldDB" id="A0A6P1QT98"/>
<dbReference type="EMBL" id="CP029149">
    <property type="protein sequence ID" value="QHN64915.1"/>
    <property type="molecule type" value="Genomic_DNA"/>
</dbReference>
<dbReference type="RefSeq" id="WP_160223933.1">
    <property type="nucleotide sequence ID" value="NZ_CP029149.1"/>
</dbReference>